<gene>
    <name evidence="1" type="ORF">K7432_006766</name>
</gene>
<name>A0ABR2WUD6_9FUNG</name>
<evidence type="ECO:0000313" key="2">
    <source>
        <dbReference type="Proteomes" id="UP001479436"/>
    </source>
</evidence>
<proteinExistence type="predicted"/>
<protein>
    <submittedName>
        <fullName evidence="1">Uncharacterized protein</fullName>
    </submittedName>
</protein>
<keyword evidence="2" id="KW-1185">Reference proteome</keyword>
<organism evidence="1 2">
    <name type="scientific">Basidiobolus ranarum</name>
    <dbReference type="NCBI Taxonomy" id="34480"/>
    <lineage>
        <taxon>Eukaryota</taxon>
        <taxon>Fungi</taxon>
        <taxon>Fungi incertae sedis</taxon>
        <taxon>Zoopagomycota</taxon>
        <taxon>Entomophthoromycotina</taxon>
        <taxon>Basidiobolomycetes</taxon>
        <taxon>Basidiobolales</taxon>
        <taxon>Basidiobolaceae</taxon>
        <taxon>Basidiobolus</taxon>
    </lineage>
</organism>
<evidence type="ECO:0000313" key="1">
    <source>
        <dbReference type="EMBL" id="KAK9765134.1"/>
    </source>
</evidence>
<reference evidence="1 2" key="1">
    <citation type="submission" date="2023-04" db="EMBL/GenBank/DDBJ databases">
        <title>Genome of Basidiobolus ranarum AG-B5.</title>
        <authorList>
            <person name="Stajich J.E."/>
            <person name="Carter-House D."/>
            <person name="Gryganskyi A."/>
        </authorList>
    </citation>
    <scope>NUCLEOTIDE SEQUENCE [LARGE SCALE GENOMIC DNA]</scope>
    <source>
        <strain evidence="1 2">AG-B5</strain>
    </source>
</reference>
<comment type="caution">
    <text evidence="1">The sequence shown here is derived from an EMBL/GenBank/DDBJ whole genome shotgun (WGS) entry which is preliminary data.</text>
</comment>
<accession>A0ABR2WUD6</accession>
<dbReference type="Proteomes" id="UP001479436">
    <property type="component" value="Unassembled WGS sequence"/>
</dbReference>
<dbReference type="EMBL" id="JASJQH010000311">
    <property type="protein sequence ID" value="KAK9765134.1"/>
    <property type="molecule type" value="Genomic_DNA"/>
</dbReference>
<sequence>MSPSTPKRVRIPKFSKSRYYLKLTKGLLLAEEYIWTETRIGDITKQRHTNADIGLDDGGGYDNQESQCTNIKIGADHRKNGQDNKCEIQWKLYMNSQWARKNSNVHHNGTFCQHD</sequence>